<organism evidence="3 4">
    <name type="scientific">Trichuris trichiura</name>
    <name type="common">Whipworm</name>
    <name type="synonym">Trichocephalus trichiurus</name>
    <dbReference type="NCBI Taxonomy" id="36087"/>
    <lineage>
        <taxon>Eukaryota</taxon>
        <taxon>Metazoa</taxon>
        <taxon>Ecdysozoa</taxon>
        <taxon>Nematoda</taxon>
        <taxon>Enoplea</taxon>
        <taxon>Dorylaimia</taxon>
        <taxon>Trichinellida</taxon>
        <taxon>Trichuridae</taxon>
        <taxon>Trichuris</taxon>
    </lineage>
</organism>
<dbReference type="PANTHER" id="PTHR21224:SF1">
    <property type="entry name" value="INTEGRATOR COMPLEX SUBUNIT 1"/>
    <property type="match status" value="1"/>
</dbReference>
<name>A0A077ZM20_TRITR</name>
<dbReference type="STRING" id="36087.A0A077ZM20"/>
<dbReference type="InterPro" id="IPR038902">
    <property type="entry name" value="INTS1"/>
</dbReference>
<evidence type="ECO:0000259" key="1">
    <source>
        <dbReference type="Pfam" id="PF22927"/>
    </source>
</evidence>
<evidence type="ECO:0000313" key="4">
    <source>
        <dbReference type="Proteomes" id="UP000030665"/>
    </source>
</evidence>
<evidence type="ECO:0000259" key="2">
    <source>
        <dbReference type="Pfam" id="PF22928"/>
    </source>
</evidence>
<dbReference type="InterPro" id="IPR053964">
    <property type="entry name" value="INT1_R3"/>
</dbReference>
<feature type="domain" description="Integrator complex subunit 1 R4" evidence="2">
    <location>
        <begin position="446"/>
        <end position="546"/>
    </location>
</feature>
<reference evidence="3" key="2">
    <citation type="submission" date="2014-03" db="EMBL/GenBank/DDBJ databases">
        <title>The whipworm genome and dual-species transcriptomics of an intimate host-pathogen interaction.</title>
        <authorList>
            <person name="Foth B.J."/>
            <person name="Tsai I.J."/>
            <person name="Reid A.J."/>
            <person name="Bancroft A.J."/>
            <person name="Nichol S."/>
            <person name="Tracey A."/>
            <person name="Holroyd N."/>
            <person name="Cotton J.A."/>
            <person name="Stanley E.J."/>
            <person name="Zarowiecki M."/>
            <person name="Liu J.Z."/>
            <person name="Huckvale T."/>
            <person name="Cooper P.J."/>
            <person name="Grencis R.K."/>
            <person name="Berriman M."/>
        </authorList>
    </citation>
    <scope>NUCLEOTIDE SEQUENCE [LARGE SCALE GENOMIC DNA]</scope>
</reference>
<dbReference type="InterPro" id="IPR053965">
    <property type="entry name" value="INTS1_R4"/>
</dbReference>
<dbReference type="Gene3D" id="1.25.10.10">
    <property type="entry name" value="Leucine-rich Repeat Variant"/>
    <property type="match status" value="1"/>
</dbReference>
<sequence length="556" mass="63087">MTHFASGVGDQTEESMPIFSISAVPFSSSTIGKVISWRNPELLHLLPEEVAMTAFSKNQTAEKHIVLTMIPHVTKLFTITSIISALLSKFSVELEFSKVLDFIMSSTRNPRVLKGRDSRPARFEPGDRLLSLSVNQLLVLTQYTIAEFCSKLSLADACTFKGSPEPGIEWSIGAAESDDQHEKIYEQSAYFDTRMSMLLHYCETDEHLFRLISWLEEFTESPTEKDIRQIMLLQVYFKCPRMLCSFRAFDASSKINCLVNCRSNKLDLVLHSMICRWAHLAKLPGKESSVNQIGSVLKRTARDHPCLMIRHLPLLASHLRGTTEYRTTQYCNSTYLLWFTIILALLENLAPLSFQPYYVSSTMDILNSFIGFARNYVVRFPRLIAFVDKVFVILKAFYAVNPELTISFMKSNAAVLHNDSSDDQWTPLLVRPPSPVYPGQVTQILSRLTRACQNPEISAALKEIEDLCQMKPDGLPYFKDELVSLLTHENADIRKTALCLIINSLNEDPSEIDAVVPMLQRCLNHTELSIAQTVADRLPDICRLCSGLFVRWFMLN</sequence>
<keyword evidence="4" id="KW-1185">Reference proteome</keyword>
<accession>A0A077ZM20</accession>
<evidence type="ECO:0000313" key="3">
    <source>
        <dbReference type="EMBL" id="CDW59655.1"/>
    </source>
</evidence>
<dbReference type="SUPFAM" id="SSF48371">
    <property type="entry name" value="ARM repeat"/>
    <property type="match status" value="1"/>
</dbReference>
<gene>
    <name evidence="3" type="ORF">TTRE_0000799301</name>
</gene>
<proteinExistence type="predicted"/>
<dbReference type="Pfam" id="PF22928">
    <property type="entry name" value="INTS1_R4"/>
    <property type="match status" value="1"/>
</dbReference>
<dbReference type="PANTHER" id="PTHR21224">
    <property type="entry name" value="INTEGRATOR COMPLEX SUBUNIT 1"/>
    <property type="match status" value="1"/>
</dbReference>
<dbReference type="EMBL" id="HG806673">
    <property type="protein sequence ID" value="CDW59655.1"/>
    <property type="molecule type" value="Genomic_DNA"/>
</dbReference>
<dbReference type="InterPro" id="IPR011989">
    <property type="entry name" value="ARM-like"/>
</dbReference>
<dbReference type="OrthoDB" id="19938at2759"/>
<feature type="domain" description="Integrator complex subunit 1 R3" evidence="1">
    <location>
        <begin position="266"/>
        <end position="420"/>
    </location>
</feature>
<dbReference type="Proteomes" id="UP000030665">
    <property type="component" value="Unassembled WGS sequence"/>
</dbReference>
<dbReference type="Pfam" id="PF22927">
    <property type="entry name" value="INT1_R3"/>
    <property type="match status" value="1"/>
</dbReference>
<dbReference type="GO" id="GO:0032039">
    <property type="term" value="C:integrator complex"/>
    <property type="evidence" value="ECO:0007669"/>
    <property type="project" value="InterPro"/>
</dbReference>
<dbReference type="GO" id="GO:0034474">
    <property type="term" value="P:U2 snRNA 3'-end processing"/>
    <property type="evidence" value="ECO:0007669"/>
    <property type="project" value="InterPro"/>
</dbReference>
<dbReference type="AlphaFoldDB" id="A0A077ZM20"/>
<protein>
    <submittedName>
        <fullName evidence="3">Uncharacterized protein</fullName>
    </submittedName>
</protein>
<reference evidence="3" key="1">
    <citation type="submission" date="2014-01" db="EMBL/GenBank/DDBJ databases">
        <authorList>
            <person name="Aslett M."/>
        </authorList>
    </citation>
    <scope>NUCLEOTIDE SEQUENCE</scope>
</reference>
<dbReference type="InterPro" id="IPR016024">
    <property type="entry name" value="ARM-type_fold"/>
</dbReference>